<dbReference type="PRINTS" id="PR00081">
    <property type="entry name" value="GDHRDH"/>
</dbReference>
<dbReference type="Gene3D" id="3.40.50.720">
    <property type="entry name" value="NAD(P)-binding Rossmann-like Domain"/>
    <property type="match status" value="1"/>
</dbReference>
<keyword evidence="1" id="KW-0560">Oxidoreductase</keyword>
<reference evidence="2 3" key="1">
    <citation type="submission" date="2019-04" db="EMBL/GenBank/DDBJ databases">
        <title>Streptomyces oryziradicis sp. nov., a novel actinomycete isolated from rhizosphere soil of rice (Oryza sativa L.).</title>
        <authorList>
            <person name="Li C."/>
        </authorList>
    </citation>
    <scope>NUCLEOTIDE SEQUENCE [LARGE SCALE GENOMIC DNA]</scope>
    <source>
        <strain evidence="2 3">NEAU-C40</strain>
    </source>
</reference>
<name>A0A4U0SP38_9ACTN</name>
<protein>
    <submittedName>
        <fullName evidence="2">SDR family NAD(P)-dependent oxidoreductase</fullName>
    </submittedName>
</protein>
<proteinExistence type="predicted"/>
<comment type="caution">
    <text evidence="2">The sequence shown here is derived from an EMBL/GenBank/DDBJ whole genome shotgun (WGS) entry which is preliminary data.</text>
</comment>
<dbReference type="Pfam" id="PF00106">
    <property type="entry name" value="adh_short"/>
    <property type="match status" value="1"/>
</dbReference>
<keyword evidence="3" id="KW-1185">Reference proteome</keyword>
<accession>A0A4U0SP38</accession>
<dbReference type="SUPFAM" id="SSF51735">
    <property type="entry name" value="NAD(P)-binding Rossmann-fold domains"/>
    <property type="match status" value="1"/>
</dbReference>
<dbReference type="PANTHER" id="PTHR43157:SF31">
    <property type="entry name" value="PHOSPHATIDYLINOSITOL-GLYCAN BIOSYNTHESIS CLASS F PROTEIN"/>
    <property type="match status" value="1"/>
</dbReference>
<evidence type="ECO:0000313" key="3">
    <source>
        <dbReference type="Proteomes" id="UP000305778"/>
    </source>
</evidence>
<dbReference type="EMBL" id="SUMC01000011">
    <property type="protein sequence ID" value="TKA10913.1"/>
    <property type="molecule type" value="Genomic_DNA"/>
</dbReference>
<dbReference type="OrthoDB" id="9785826at2"/>
<evidence type="ECO:0000256" key="1">
    <source>
        <dbReference type="ARBA" id="ARBA00023002"/>
    </source>
</evidence>
<dbReference type="Proteomes" id="UP000305778">
    <property type="component" value="Unassembled WGS sequence"/>
</dbReference>
<organism evidence="2 3">
    <name type="scientific">Actinacidiphila oryziradicis</name>
    <dbReference type="NCBI Taxonomy" id="2571141"/>
    <lineage>
        <taxon>Bacteria</taxon>
        <taxon>Bacillati</taxon>
        <taxon>Actinomycetota</taxon>
        <taxon>Actinomycetes</taxon>
        <taxon>Kitasatosporales</taxon>
        <taxon>Streptomycetaceae</taxon>
        <taxon>Actinacidiphila</taxon>
    </lineage>
</organism>
<dbReference type="InterPro" id="IPR036291">
    <property type="entry name" value="NAD(P)-bd_dom_sf"/>
</dbReference>
<gene>
    <name evidence="2" type="ORF">FCI23_14930</name>
</gene>
<dbReference type="AlphaFoldDB" id="A0A4U0SP38"/>
<evidence type="ECO:0000313" key="2">
    <source>
        <dbReference type="EMBL" id="TKA10913.1"/>
    </source>
</evidence>
<sequence>MARVLITGASDGLGLAAARSLIADGHAVTAHVRSERRADEVSDRLAGAEAVITGDLADRQETVDVARQANLLGRFDAVIHNAGIGSNEPKKITTRDGNAHVLAINALAPFLLTALIERPKRLVYVTSGMHLQGTADVRDMNWETRPWDAEQAYADSKLVMITLAFAVARIWPDVFANAMEPGWVPTKMAGYNAPDDLSLGHVTQVWLAVGGDPRAAVTGRYFYHQQEQEPLPLAHDERFQDEVLKAMEALTSVVLPR</sequence>
<dbReference type="InterPro" id="IPR002347">
    <property type="entry name" value="SDR_fam"/>
</dbReference>
<dbReference type="GO" id="GO:0016491">
    <property type="term" value="F:oxidoreductase activity"/>
    <property type="evidence" value="ECO:0007669"/>
    <property type="project" value="UniProtKB-KW"/>
</dbReference>
<dbReference type="PANTHER" id="PTHR43157">
    <property type="entry name" value="PHOSPHATIDYLINOSITOL-GLYCAN BIOSYNTHESIS CLASS F PROTEIN-RELATED"/>
    <property type="match status" value="1"/>
</dbReference>
<dbReference type="RefSeq" id="WP_136724357.1">
    <property type="nucleotide sequence ID" value="NZ_SUMC01000011.1"/>
</dbReference>